<dbReference type="EMBL" id="VSRR010087006">
    <property type="protein sequence ID" value="MPC91216.1"/>
    <property type="molecule type" value="Genomic_DNA"/>
</dbReference>
<proteinExistence type="predicted"/>
<evidence type="ECO:0000313" key="3">
    <source>
        <dbReference type="Proteomes" id="UP000324222"/>
    </source>
</evidence>
<accession>A0A5B7JB02</accession>
<organism evidence="2 3">
    <name type="scientific">Portunus trituberculatus</name>
    <name type="common">Swimming crab</name>
    <name type="synonym">Neptunus trituberculatus</name>
    <dbReference type="NCBI Taxonomy" id="210409"/>
    <lineage>
        <taxon>Eukaryota</taxon>
        <taxon>Metazoa</taxon>
        <taxon>Ecdysozoa</taxon>
        <taxon>Arthropoda</taxon>
        <taxon>Crustacea</taxon>
        <taxon>Multicrustacea</taxon>
        <taxon>Malacostraca</taxon>
        <taxon>Eumalacostraca</taxon>
        <taxon>Eucarida</taxon>
        <taxon>Decapoda</taxon>
        <taxon>Pleocyemata</taxon>
        <taxon>Brachyura</taxon>
        <taxon>Eubrachyura</taxon>
        <taxon>Portunoidea</taxon>
        <taxon>Portunidae</taxon>
        <taxon>Portuninae</taxon>
        <taxon>Portunus</taxon>
    </lineage>
</organism>
<keyword evidence="3" id="KW-1185">Reference proteome</keyword>
<dbReference type="Proteomes" id="UP000324222">
    <property type="component" value="Unassembled WGS sequence"/>
</dbReference>
<sequence>MQTGESRKPRHPILSNKVLVDAAGVMQSLSAPPRSTPRDALTPFSRLGQPSPASRLTLPPHQAPPVRVLAVNDGVAVKLFFTITAHTLINKQAPADRPGSRPVHLAAHAHCYVGDHLLDPRSTRLHASRRERKKFVYVTLPHLEVTVSTR</sequence>
<reference evidence="2 3" key="1">
    <citation type="submission" date="2019-05" db="EMBL/GenBank/DDBJ databases">
        <title>Another draft genome of Portunus trituberculatus and its Hox gene families provides insights of decapod evolution.</title>
        <authorList>
            <person name="Jeong J.-H."/>
            <person name="Song I."/>
            <person name="Kim S."/>
            <person name="Choi T."/>
            <person name="Kim D."/>
            <person name="Ryu S."/>
            <person name="Kim W."/>
        </authorList>
    </citation>
    <scope>NUCLEOTIDE SEQUENCE [LARGE SCALE GENOMIC DNA]</scope>
    <source>
        <tissue evidence="2">Muscle</tissue>
    </source>
</reference>
<evidence type="ECO:0000313" key="2">
    <source>
        <dbReference type="EMBL" id="MPC91216.1"/>
    </source>
</evidence>
<comment type="caution">
    <text evidence="2">The sequence shown here is derived from an EMBL/GenBank/DDBJ whole genome shotgun (WGS) entry which is preliminary data.</text>
</comment>
<feature type="region of interest" description="Disordered" evidence="1">
    <location>
        <begin position="28"/>
        <end position="60"/>
    </location>
</feature>
<evidence type="ECO:0000256" key="1">
    <source>
        <dbReference type="SAM" id="MobiDB-lite"/>
    </source>
</evidence>
<name>A0A5B7JB02_PORTR</name>
<protein>
    <submittedName>
        <fullName evidence="2">Uncharacterized protein</fullName>
    </submittedName>
</protein>
<dbReference type="AlphaFoldDB" id="A0A5B7JB02"/>
<gene>
    <name evidence="2" type="ORF">E2C01_086236</name>
</gene>